<evidence type="ECO:0000313" key="2">
    <source>
        <dbReference type="Proteomes" id="UP000746612"/>
    </source>
</evidence>
<proteinExistence type="predicted"/>
<organism evidence="1 2">
    <name type="scientific">Gibberella zeae</name>
    <name type="common">Wheat head blight fungus</name>
    <name type="synonym">Fusarium graminearum</name>
    <dbReference type="NCBI Taxonomy" id="5518"/>
    <lineage>
        <taxon>Eukaryota</taxon>
        <taxon>Fungi</taxon>
        <taxon>Dikarya</taxon>
        <taxon>Ascomycota</taxon>
        <taxon>Pezizomycotina</taxon>
        <taxon>Sordariomycetes</taxon>
        <taxon>Hypocreomycetidae</taxon>
        <taxon>Hypocreales</taxon>
        <taxon>Nectriaceae</taxon>
        <taxon>Fusarium</taxon>
    </lineage>
</organism>
<name>A0A9N8NGV3_GIBZA</name>
<comment type="caution">
    <text evidence="1">The sequence shown here is derived from an EMBL/GenBank/DDBJ whole genome shotgun (WGS) entry which is preliminary data.</text>
</comment>
<evidence type="ECO:0000313" key="1">
    <source>
        <dbReference type="EMBL" id="CAG1974555.1"/>
    </source>
</evidence>
<dbReference type="EMBL" id="CAJPIJ010000097">
    <property type="protein sequence ID" value="CAG1974555.1"/>
    <property type="molecule type" value="Genomic_DNA"/>
</dbReference>
<accession>A0A9N8NGV3</accession>
<dbReference type="Proteomes" id="UP000746612">
    <property type="component" value="Unassembled WGS sequence"/>
</dbReference>
<gene>
    <name evidence="1" type="ORF">MDCFG202_LOCUS137456</name>
</gene>
<protein>
    <submittedName>
        <fullName evidence="1">Uncharacterized protein</fullName>
    </submittedName>
</protein>
<sequence length="8" mass="1050">MAKYRIRI</sequence>
<reference evidence="1" key="1">
    <citation type="submission" date="2021-03" db="EMBL/GenBank/DDBJ databases">
        <authorList>
            <person name="Alouane T."/>
            <person name="Langin T."/>
            <person name="Bonhomme L."/>
        </authorList>
    </citation>
    <scope>NUCLEOTIDE SEQUENCE</scope>
    <source>
        <strain evidence="1">MDC_Fg202</strain>
    </source>
</reference>